<dbReference type="Proteomes" id="UP000249458">
    <property type="component" value="Unassembled WGS sequence"/>
</dbReference>
<reference evidence="4 5" key="1">
    <citation type="submission" date="2017-02" db="EMBL/GenBank/DDBJ databases">
        <title>Legionella quilivanii strain from human: case report and whole genome sequencing analysis.</title>
        <authorList>
            <person name="Lalancette C."/>
            <person name="Leduc J.-M."/>
            <person name="Levesque S."/>
            <person name="Fournier E."/>
            <person name="Saoud J."/>
            <person name="Faucher S.P."/>
            <person name="Bernard K."/>
            <person name="Martineau C."/>
            <person name="Longtin J."/>
        </authorList>
    </citation>
    <scope>NUCLEOTIDE SEQUENCE [LARGE SCALE GENOMIC DNA]</scope>
    <source>
        <strain evidence="4 5">ID143958</strain>
    </source>
</reference>
<dbReference type="CDD" id="cd04458">
    <property type="entry name" value="CSP_CDS"/>
    <property type="match status" value="1"/>
</dbReference>
<dbReference type="InterPro" id="IPR050181">
    <property type="entry name" value="Cold_shock_domain"/>
</dbReference>
<comment type="subcellular location">
    <subcellularLocation>
        <location evidence="1">Cytoplasm</location>
    </subcellularLocation>
</comment>
<dbReference type="GO" id="GO:0003676">
    <property type="term" value="F:nucleic acid binding"/>
    <property type="evidence" value="ECO:0007669"/>
    <property type="project" value="InterPro"/>
</dbReference>
<comment type="caution">
    <text evidence="4">The sequence shown here is derived from an EMBL/GenBank/DDBJ whole genome shotgun (WGS) entry which is preliminary data.</text>
</comment>
<dbReference type="AlphaFoldDB" id="A0A364LFB0"/>
<accession>A0A364LFB0</accession>
<name>A0A364LFB0_9GAMM</name>
<dbReference type="InterPro" id="IPR002059">
    <property type="entry name" value="CSP_DNA-bd"/>
</dbReference>
<dbReference type="EMBL" id="MVJN01000015">
    <property type="protein sequence ID" value="RAP34615.1"/>
    <property type="molecule type" value="Genomic_DNA"/>
</dbReference>
<dbReference type="GO" id="GO:0005829">
    <property type="term" value="C:cytosol"/>
    <property type="evidence" value="ECO:0007669"/>
    <property type="project" value="UniProtKB-ARBA"/>
</dbReference>
<proteinExistence type="predicted"/>
<dbReference type="PANTHER" id="PTHR11544">
    <property type="entry name" value="COLD SHOCK DOMAIN CONTAINING PROTEINS"/>
    <property type="match status" value="1"/>
</dbReference>
<protein>
    <submittedName>
        <fullName evidence="4">Cold-shock protein</fullName>
    </submittedName>
</protein>
<evidence type="ECO:0000256" key="2">
    <source>
        <dbReference type="ARBA" id="ARBA00022490"/>
    </source>
</evidence>
<evidence type="ECO:0000313" key="5">
    <source>
        <dbReference type="Proteomes" id="UP000249458"/>
    </source>
</evidence>
<dbReference type="Gene3D" id="2.40.50.140">
    <property type="entry name" value="Nucleic acid-binding proteins"/>
    <property type="match status" value="1"/>
</dbReference>
<dbReference type="PIRSF" id="PIRSF002599">
    <property type="entry name" value="Cold_shock_A"/>
    <property type="match status" value="1"/>
</dbReference>
<dbReference type="Pfam" id="PF00313">
    <property type="entry name" value="CSD"/>
    <property type="match status" value="1"/>
</dbReference>
<dbReference type="SUPFAM" id="SSF50249">
    <property type="entry name" value="Nucleic acid-binding proteins"/>
    <property type="match status" value="1"/>
</dbReference>
<dbReference type="InterPro" id="IPR012156">
    <property type="entry name" value="Cold_shock_CspA"/>
</dbReference>
<dbReference type="InterPro" id="IPR011129">
    <property type="entry name" value="CSD"/>
</dbReference>
<keyword evidence="2" id="KW-0963">Cytoplasm</keyword>
<dbReference type="SMART" id="SM00357">
    <property type="entry name" value="CSP"/>
    <property type="match status" value="1"/>
</dbReference>
<evidence type="ECO:0000256" key="1">
    <source>
        <dbReference type="ARBA" id="ARBA00004496"/>
    </source>
</evidence>
<dbReference type="PRINTS" id="PR00050">
    <property type="entry name" value="COLDSHOCK"/>
</dbReference>
<feature type="domain" description="CSD" evidence="3">
    <location>
        <begin position="4"/>
        <end position="67"/>
    </location>
</feature>
<dbReference type="RefSeq" id="WP_112220719.1">
    <property type="nucleotide sequence ID" value="NZ_MVJN01000015.1"/>
</dbReference>
<evidence type="ECO:0000259" key="3">
    <source>
        <dbReference type="PROSITE" id="PS51857"/>
    </source>
</evidence>
<dbReference type="PROSITE" id="PS51857">
    <property type="entry name" value="CSD_2"/>
    <property type="match status" value="1"/>
</dbReference>
<sequence length="74" mass="8444">MTDKIKGKVKWFNAKKGYGFIMANNEDYFVHFREIQCTGFRTLIEGSEVTFVAEHTVRGPQALNVEVTGSETRN</sequence>
<evidence type="ECO:0000313" key="4">
    <source>
        <dbReference type="EMBL" id="RAP34615.1"/>
    </source>
</evidence>
<dbReference type="InterPro" id="IPR012340">
    <property type="entry name" value="NA-bd_OB-fold"/>
</dbReference>
<organism evidence="4 5">
    <name type="scientific">Legionella quinlivanii</name>
    <dbReference type="NCBI Taxonomy" id="45073"/>
    <lineage>
        <taxon>Bacteria</taxon>
        <taxon>Pseudomonadati</taxon>
        <taxon>Pseudomonadota</taxon>
        <taxon>Gammaproteobacteria</taxon>
        <taxon>Legionellales</taxon>
        <taxon>Legionellaceae</taxon>
        <taxon>Legionella</taxon>
    </lineage>
</organism>
<gene>
    <name evidence="4" type="ORF">B1207_15130</name>
</gene>